<comment type="caution">
    <text evidence="2">The sequence shown here is derived from an EMBL/GenBank/DDBJ whole genome shotgun (WGS) entry which is preliminary data.</text>
</comment>
<dbReference type="InterPro" id="IPR004991">
    <property type="entry name" value="Aerolysin-like"/>
</dbReference>
<evidence type="ECO:0000313" key="3">
    <source>
        <dbReference type="Proteomes" id="UP000053719"/>
    </source>
</evidence>
<dbReference type="PATRIC" id="fig|1360.114.peg.1738"/>
<proteinExistence type="predicted"/>
<dbReference type="AlphaFoldDB" id="A0A0V8E5F6"/>
<dbReference type="Gene3D" id="2.170.15.10">
    <property type="entry name" value="Proaerolysin, chain A, domain 3"/>
    <property type="match status" value="1"/>
</dbReference>
<evidence type="ECO:0000256" key="1">
    <source>
        <dbReference type="SAM" id="SignalP"/>
    </source>
</evidence>
<name>A0A0V8E5F6_LACLL</name>
<reference evidence="3" key="1">
    <citation type="submission" date="2015-10" db="EMBL/GenBank/DDBJ databases">
        <title>Draft Genome Sequences of 11 Lactococcus lactis subspecies cremoris strains.</title>
        <authorList>
            <person name="Wels M."/>
            <person name="Backus L."/>
            <person name="Boekhorst J."/>
            <person name="Dijkstra A."/>
            <person name="Beerthuizen M."/>
            <person name="Kelly W."/>
            <person name="Siezen R."/>
            <person name="Bachmann H."/>
            <person name="Van Hijum S."/>
        </authorList>
    </citation>
    <scope>NUCLEOTIDE SEQUENCE [LARGE SCALE GENOMIC DNA]</scope>
    <source>
        <strain evidence="3">M20</strain>
    </source>
</reference>
<protein>
    <submittedName>
        <fullName evidence="2">Uncharacterized protein</fullName>
    </submittedName>
</protein>
<dbReference type="EMBL" id="LKLU01000071">
    <property type="protein sequence ID" value="KSU21027.1"/>
    <property type="molecule type" value="Genomic_DNA"/>
</dbReference>
<keyword evidence="1" id="KW-0732">Signal</keyword>
<gene>
    <name evidence="2" type="ORF">M20_1233</name>
</gene>
<accession>A0A0V8E5F6</accession>
<dbReference type="SUPFAM" id="SSF56973">
    <property type="entry name" value="Aerolisin/ETX pore-forming domain"/>
    <property type="match status" value="1"/>
</dbReference>
<dbReference type="Pfam" id="PF03318">
    <property type="entry name" value="ETX_MTX2"/>
    <property type="match status" value="1"/>
</dbReference>
<sequence>MKMSKFFIGSIAAIGTLSTLGISQNVHASVNDSEFNTLTRQWTDACYLLGTGTTQAIDKGSAYPNRLFTSQQEAYNQLSPYAYTDQSLLETQQGFAATGQSITLDGAPIITEATEVVSGTETLTNSTSSLLNMQSSSTQVTITNGATVNTTSSYNLGITDKLSFKIPALLDNETTLSFTYNLSNSNTQSQSTSESVTLPSQTIPVKPGHAVEVSYVMKLSKGSGNLNINGELSGTSVGYLTWFQPDNAYIPSAWVGLGKMLDEFDYPVANGFTKVSDSTVSHKGGSAQYTTTYYTDMQLQVKDLNDNTSALYKLDNSNHV</sequence>
<dbReference type="CDD" id="cd20223">
    <property type="entry name" value="PFM_epsilon-toxin-like"/>
    <property type="match status" value="1"/>
</dbReference>
<dbReference type="Proteomes" id="UP000053719">
    <property type="component" value="Unassembled WGS sequence"/>
</dbReference>
<evidence type="ECO:0000313" key="2">
    <source>
        <dbReference type="EMBL" id="KSU21027.1"/>
    </source>
</evidence>
<feature type="signal peptide" evidence="1">
    <location>
        <begin position="1"/>
        <end position="28"/>
    </location>
</feature>
<organism evidence="2 3">
    <name type="scientific">Lactococcus lactis subsp. lactis</name>
    <name type="common">Streptococcus lactis</name>
    <dbReference type="NCBI Taxonomy" id="1360"/>
    <lineage>
        <taxon>Bacteria</taxon>
        <taxon>Bacillati</taxon>
        <taxon>Bacillota</taxon>
        <taxon>Bacilli</taxon>
        <taxon>Lactobacillales</taxon>
        <taxon>Streptococcaceae</taxon>
        <taxon>Lactococcus</taxon>
    </lineage>
</organism>
<feature type="chain" id="PRO_5006891624" evidence="1">
    <location>
        <begin position="29"/>
        <end position="320"/>
    </location>
</feature>